<feature type="compositionally biased region" description="Gly residues" evidence="1">
    <location>
        <begin position="188"/>
        <end position="203"/>
    </location>
</feature>
<dbReference type="InterPro" id="IPR007499">
    <property type="entry name" value="ERF_bacteria_virus"/>
</dbReference>
<dbReference type="Proteomes" id="UP000095765">
    <property type="component" value="Unassembled WGS sequence"/>
</dbReference>
<name>A0A174T027_9FIRM</name>
<evidence type="ECO:0000256" key="1">
    <source>
        <dbReference type="SAM" id="MobiDB-lite"/>
    </source>
</evidence>
<evidence type="ECO:0000313" key="2">
    <source>
        <dbReference type="EMBL" id="CUQ03404.1"/>
    </source>
</evidence>
<reference evidence="2 3" key="1">
    <citation type="submission" date="2015-09" db="EMBL/GenBank/DDBJ databases">
        <authorList>
            <consortium name="Pathogen Informatics"/>
        </authorList>
    </citation>
    <scope>NUCLEOTIDE SEQUENCE [LARGE SCALE GENOMIC DNA]</scope>
    <source>
        <strain evidence="2 3">2789STDY5834939</strain>
    </source>
</reference>
<accession>A0A174T027</accession>
<gene>
    <name evidence="2" type="ORF">ERS852551_02836</name>
</gene>
<sequence>MAETKKAQAGAAPAAPTPPASKPGETAIPHEALSLQQKFVELRKAVPLIIKEKHSDGVSYKFSKIFDVWGKITPIMNEIGVNFDIVSEVATRKDDHGDPAYYSTMTTKTRNGDKLMFLYEADLTVCWINTDNEDDTSTVTLHAIGWNDDPAKAKGAAWTYALKYYLFEKFTIDQGEDDPDNNDFSGAPGLGRPLGGQKGGGQHNGQQQGNGALEGRGCPRPLTDRQLDRLYRKGEAAGHSKEVINKRILDKYHKENPADLTRAEYDEICAALDKAAAEKGGSANV</sequence>
<proteinExistence type="predicted"/>
<dbReference type="AlphaFoldDB" id="A0A174T027"/>
<dbReference type="RefSeq" id="WP_055245740.1">
    <property type="nucleotide sequence ID" value="NZ_CZBE01000022.1"/>
</dbReference>
<dbReference type="EMBL" id="CZBE01000022">
    <property type="protein sequence ID" value="CUQ03404.1"/>
    <property type="molecule type" value="Genomic_DNA"/>
</dbReference>
<organism evidence="2 3">
    <name type="scientific">Anaerotruncus colihominis</name>
    <dbReference type="NCBI Taxonomy" id="169435"/>
    <lineage>
        <taxon>Bacteria</taxon>
        <taxon>Bacillati</taxon>
        <taxon>Bacillota</taxon>
        <taxon>Clostridia</taxon>
        <taxon>Eubacteriales</taxon>
        <taxon>Oscillospiraceae</taxon>
        <taxon>Anaerotruncus</taxon>
    </lineage>
</organism>
<feature type="region of interest" description="Disordered" evidence="1">
    <location>
        <begin position="176"/>
        <end position="219"/>
    </location>
</feature>
<feature type="region of interest" description="Disordered" evidence="1">
    <location>
        <begin position="1"/>
        <end position="26"/>
    </location>
</feature>
<dbReference type="Pfam" id="PF04404">
    <property type="entry name" value="ERF"/>
    <property type="match status" value="1"/>
</dbReference>
<evidence type="ECO:0000313" key="3">
    <source>
        <dbReference type="Proteomes" id="UP000095765"/>
    </source>
</evidence>
<protein>
    <submittedName>
        <fullName evidence="2">ERF superfamily</fullName>
    </submittedName>
</protein>